<reference evidence="1 2" key="1">
    <citation type="submission" date="2016-09" db="EMBL/GenBank/DDBJ databases">
        <title>Complete genome of Desulfosporosinus sp. OL.</title>
        <authorList>
            <person name="Mardanov A."/>
            <person name="Beletsky A."/>
            <person name="Panova A."/>
            <person name="Karnachuk O."/>
            <person name="Ravin N."/>
        </authorList>
    </citation>
    <scope>NUCLEOTIDE SEQUENCE [LARGE SCALE GENOMIC DNA]</scope>
    <source>
        <strain evidence="1 2">OL</strain>
    </source>
</reference>
<protein>
    <submittedName>
        <fullName evidence="1">Uncharacterized protein</fullName>
    </submittedName>
</protein>
<dbReference type="Proteomes" id="UP000186102">
    <property type="component" value="Unassembled WGS sequence"/>
</dbReference>
<comment type="caution">
    <text evidence="1">The sequence shown here is derived from an EMBL/GenBank/DDBJ whole genome shotgun (WGS) entry which is preliminary data.</text>
</comment>
<sequence>MEFLDAKSDLLQIISNDEKARMLYDAREAELRDQLTRLKLQRTF</sequence>
<evidence type="ECO:0000313" key="2">
    <source>
        <dbReference type="Proteomes" id="UP000186102"/>
    </source>
</evidence>
<proteinExistence type="predicted"/>
<accession>A0A1Q8QKS5</accession>
<name>A0A1Q8QKS5_9FIRM</name>
<dbReference type="AlphaFoldDB" id="A0A1Q8QKS5"/>
<dbReference type="EMBL" id="MLBF01000049">
    <property type="protein sequence ID" value="OLN27937.1"/>
    <property type="molecule type" value="Genomic_DNA"/>
</dbReference>
<gene>
    <name evidence="1" type="ORF">DSOL_4296</name>
</gene>
<organism evidence="1 2">
    <name type="scientific">Desulfosporosinus metallidurans</name>
    <dbReference type="NCBI Taxonomy" id="1888891"/>
    <lineage>
        <taxon>Bacteria</taxon>
        <taxon>Bacillati</taxon>
        <taxon>Bacillota</taxon>
        <taxon>Clostridia</taxon>
        <taxon>Eubacteriales</taxon>
        <taxon>Desulfitobacteriaceae</taxon>
        <taxon>Desulfosporosinus</taxon>
    </lineage>
</organism>
<keyword evidence="2" id="KW-1185">Reference proteome</keyword>
<evidence type="ECO:0000313" key="1">
    <source>
        <dbReference type="EMBL" id="OLN27937.1"/>
    </source>
</evidence>